<gene>
    <name evidence="7" type="ORF">HAX54_018936</name>
</gene>
<keyword evidence="8" id="KW-1185">Reference proteome</keyword>
<accession>A0ABS8UQZ1</accession>
<protein>
    <recommendedName>
        <fullName evidence="6">Late embryogenesis abundant protein LEA-2 subgroup domain-containing protein</fullName>
    </recommendedName>
</protein>
<keyword evidence="2 5" id="KW-0812">Transmembrane</keyword>
<keyword evidence="4 5" id="KW-0472">Membrane</keyword>
<evidence type="ECO:0000256" key="4">
    <source>
        <dbReference type="ARBA" id="ARBA00023136"/>
    </source>
</evidence>
<dbReference type="InterPro" id="IPR004864">
    <property type="entry name" value="LEA_2"/>
</dbReference>
<organism evidence="7 8">
    <name type="scientific">Datura stramonium</name>
    <name type="common">Jimsonweed</name>
    <name type="synonym">Common thornapple</name>
    <dbReference type="NCBI Taxonomy" id="4076"/>
    <lineage>
        <taxon>Eukaryota</taxon>
        <taxon>Viridiplantae</taxon>
        <taxon>Streptophyta</taxon>
        <taxon>Embryophyta</taxon>
        <taxon>Tracheophyta</taxon>
        <taxon>Spermatophyta</taxon>
        <taxon>Magnoliopsida</taxon>
        <taxon>eudicotyledons</taxon>
        <taxon>Gunneridae</taxon>
        <taxon>Pentapetalae</taxon>
        <taxon>asterids</taxon>
        <taxon>lamiids</taxon>
        <taxon>Solanales</taxon>
        <taxon>Solanaceae</taxon>
        <taxon>Solanoideae</taxon>
        <taxon>Datureae</taxon>
        <taxon>Datura</taxon>
    </lineage>
</organism>
<comment type="caution">
    <text evidence="7">The sequence shown here is derived from an EMBL/GenBank/DDBJ whole genome shotgun (WGS) entry which is preliminary data.</text>
</comment>
<sequence length="212" mass="24242">MSRNVVPASHPPSLLPSPVPKPPQPFSLCRCIAISLLTLIIIVGIVVLIIWLVLKPRKMVYSIENSSIHDYNLTNNNHLYANFNFTLRAYNPNKRVSIYYDNIEVKLFFNSQPIALNNIVEPFYQPCRNVTHLSNVSLLANDVLFYGDIARDFKTQRSAGEVEVEVKIRAKIRFKVGAWKSNHRKLKILCTPRVNFSNSRKNSKSFPCDVDI</sequence>
<evidence type="ECO:0000256" key="3">
    <source>
        <dbReference type="ARBA" id="ARBA00022989"/>
    </source>
</evidence>
<evidence type="ECO:0000313" key="8">
    <source>
        <dbReference type="Proteomes" id="UP000823775"/>
    </source>
</evidence>
<dbReference type="Proteomes" id="UP000823775">
    <property type="component" value="Unassembled WGS sequence"/>
</dbReference>
<dbReference type="PANTHER" id="PTHR31415">
    <property type="entry name" value="OS05G0367900 PROTEIN"/>
    <property type="match status" value="1"/>
</dbReference>
<name>A0ABS8UQZ1_DATST</name>
<comment type="subcellular location">
    <subcellularLocation>
        <location evidence="1">Membrane</location>
        <topology evidence="1">Single-pass membrane protein</topology>
    </subcellularLocation>
</comment>
<reference evidence="7 8" key="1">
    <citation type="journal article" date="2021" name="BMC Genomics">
        <title>Datura genome reveals duplications of psychoactive alkaloid biosynthetic genes and high mutation rate following tissue culture.</title>
        <authorList>
            <person name="Rajewski A."/>
            <person name="Carter-House D."/>
            <person name="Stajich J."/>
            <person name="Litt A."/>
        </authorList>
    </citation>
    <scope>NUCLEOTIDE SEQUENCE [LARGE SCALE GENOMIC DNA]</scope>
    <source>
        <strain evidence="7">AR-01</strain>
    </source>
</reference>
<evidence type="ECO:0000259" key="6">
    <source>
        <dbReference type="Pfam" id="PF03168"/>
    </source>
</evidence>
<evidence type="ECO:0000313" key="7">
    <source>
        <dbReference type="EMBL" id="MCD9560321.1"/>
    </source>
</evidence>
<proteinExistence type="predicted"/>
<dbReference type="PANTHER" id="PTHR31415:SF130">
    <property type="entry name" value="NDR1_HIN1-LIKE PROTEIN 6"/>
    <property type="match status" value="1"/>
</dbReference>
<feature type="transmembrane region" description="Helical" evidence="5">
    <location>
        <begin position="32"/>
        <end position="54"/>
    </location>
</feature>
<evidence type="ECO:0000256" key="2">
    <source>
        <dbReference type="ARBA" id="ARBA00022692"/>
    </source>
</evidence>
<keyword evidence="3 5" id="KW-1133">Transmembrane helix</keyword>
<dbReference type="Pfam" id="PF03168">
    <property type="entry name" value="LEA_2"/>
    <property type="match status" value="1"/>
</dbReference>
<dbReference type="InterPro" id="IPR044839">
    <property type="entry name" value="NDR1-like"/>
</dbReference>
<feature type="domain" description="Late embryogenesis abundant protein LEA-2 subgroup" evidence="6">
    <location>
        <begin position="86"/>
        <end position="186"/>
    </location>
</feature>
<dbReference type="EMBL" id="JACEIK010002300">
    <property type="protein sequence ID" value="MCD9560321.1"/>
    <property type="molecule type" value="Genomic_DNA"/>
</dbReference>
<evidence type="ECO:0000256" key="5">
    <source>
        <dbReference type="SAM" id="Phobius"/>
    </source>
</evidence>
<evidence type="ECO:0000256" key="1">
    <source>
        <dbReference type="ARBA" id="ARBA00004167"/>
    </source>
</evidence>